<dbReference type="EMBL" id="MFKF01000094">
    <property type="protein sequence ID" value="OGG54841.1"/>
    <property type="molecule type" value="Genomic_DNA"/>
</dbReference>
<proteinExistence type="predicted"/>
<reference evidence="1 2" key="1">
    <citation type="journal article" date="2016" name="Nat. Commun.">
        <title>Thousands of microbial genomes shed light on interconnected biogeochemical processes in an aquifer system.</title>
        <authorList>
            <person name="Anantharaman K."/>
            <person name="Brown C.T."/>
            <person name="Hug L.A."/>
            <person name="Sharon I."/>
            <person name="Castelle C.J."/>
            <person name="Probst A.J."/>
            <person name="Thomas B.C."/>
            <person name="Singh A."/>
            <person name="Wilkins M.J."/>
            <person name="Karaoz U."/>
            <person name="Brodie E.L."/>
            <person name="Williams K.H."/>
            <person name="Hubbard S.S."/>
            <person name="Banfield J.F."/>
        </authorList>
    </citation>
    <scope>NUCLEOTIDE SEQUENCE [LARGE SCALE GENOMIC DNA]</scope>
    <source>
        <strain evidence="2">RIFCSPLOWO2_12_FULL_64_10</strain>
    </source>
</reference>
<protein>
    <submittedName>
        <fullName evidence="1">Uncharacterized protein</fullName>
    </submittedName>
</protein>
<evidence type="ECO:0000313" key="2">
    <source>
        <dbReference type="Proteomes" id="UP000178606"/>
    </source>
</evidence>
<gene>
    <name evidence="1" type="ORF">A3F84_22040</name>
</gene>
<comment type="caution">
    <text evidence="1">The sequence shown here is derived from an EMBL/GenBank/DDBJ whole genome shotgun (WGS) entry which is preliminary data.</text>
</comment>
<accession>A0A1F6D0M6</accession>
<dbReference type="Proteomes" id="UP000178606">
    <property type="component" value="Unassembled WGS sequence"/>
</dbReference>
<sequence length="77" mass="8968">MQTPFIEINLFKLRLDHIQDLPGLFVGQATGQSVHVRLTPPQFLIIIKQRGFPDCLYGYTHRPGRQRRSFIQLQSSF</sequence>
<organism evidence="1 2">
    <name type="scientific">Handelsmanbacteria sp. (strain RIFCSPLOWO2_12_FULL_64_10)</name>
    <dbReference type="NCBI Taxonomy" id="1817868"/>
    <lineage>
        <taxon>Bacteria</taxon>
        <taxon>Candidatus Handelsmaniibacteriota</taxon>
    </lineage>
</organism>
<dbReference type="AlphaFoldDB" id="A0A1F6D0M6"/>
<name>A0A1F6D0M6_HANXR</name>
<evidence type="ECO:0000313" key="1">
    <source>
        <dbReference type="EMBL" id="OGG54841.1"/>
    </source>
</evidence>